<name>A0A2P2Q804_RHIMU</name>
<protein>
    <submittedName>
        <fullName evidence="1">Uncharacterized protein</fullName>
    </submittedName>
</protein>
<evidence type="ECO:0000313" key="1">
    <source>
        <dbReference type="EMBL" id="MBX63116.1"/>
    </source>
</evidence>
<sequence length="26" mass="3089">MLSFHFQFPSAMNSKQQVQILEKPHD</sequence>
<dbReference type="EMBL" id="GGEC01082632">
    <property type="protein sequence ID" value="MBX63116.1"/>
    <property type="molecule type" value="Transcribed_RNA"/>
</dbReference>
<organism evidence="1">
    <name type="scientific">Rhizophora mucronata</name>
    <name type="common">Asiatic mangrove</name>
    <dbReference type="NCBI Taxonomy" id="61149"/>
    <lineage>
        <taxon>Eukaryota</taxon>
        <taxon>Viridiplantae</taxon>
        <taxon>Streptophyta</taxon>
        <taxon>Embryophyta</taxon>
        <taxon>Tracheophyta</taxon>
        <taxon>Spermatophyta</taxon>
        <taxon>Magnoliopsida</taxon>
        <taxon>eudicotyledons</taxon>
        <taxon>Gunneridae</taxon>
        <taxon>Pentapetalae</taxon>
        <taxon>rosids</taxon>
        <taxon>fabids</taxon>
        <taxon>Malpighiales</taxon>
        <taxon>Rhizophoraceae</taxon>
        <taxon>Rhizophora</taxon>
    </lineage>
</organism>
<accession>A0A2P2Q804</accession>
<reference evidence="1" key="1">
    <citation type="submission" date="2018-02" db="EMBL/GenBank/DDBJ databases">
        <title>Rhizophora mucronata_Transcriptome.</title>
        <authorList>
            <person name="Meera S.P."/>
            <person name="Sreeshan A."/>
            <person name="Augustine A."/>
        </authorList>
    </citation>
    <scope>NUCLEOTIDE SEQUENCE</scope>
    <source>
        <tissue evidence="1">Leaf</tissue>
    </source>
</reference>
<dbReference type="AlphaFoldDB" id="A0A2P2Q804"/>
<proteinExistence type="predicted"/>